<gene>
    <name evidence="1" type="ORF">Slati_1459500</name>
</gene>
<evidence type="ECO:0000313" key="1">
    <source>
        <dbReference type="EMBL" id="KAL0449031.1"/>
    </source>
</evidence>
<reference evidence="1" key="2">
    <citation type="journal article" date="2024" name="Plant">
        <title>Genomic evolution and insights into agronomic trait innovations of Sesamum species.</title>
        <authorList>
            <person name="Miao H."/>
            <person name="Wang L."/>
            <person name="Qu L."/>
            <person name="Liu H."/>
            <person name="Sun Y."/>
            <person name="Le M."/>
            <person name="Wang Q."/>
            <person name="Wei S."/>
            <person name="Zheng Y."/>
            <person name="Lin W."/>
            <person name="Duan Y."/>
            <person name="Cao H."/>
            <person name="Xiong S."/>
            <person name="Wang X."/>
            <person name="Wei L."/>
            <person name="Li C."/>
            <person name="Ma Q."/>
            <person name="Ju M."/>
            <person name="Zhao R."/>
            <person name="Li G."/>
            <person name="Mu C."/>
            <person name="Tian Q."/>
            <person name="Mei H."/>
            <person name="Zhang T."/>
            <person name="Gao T."/>
            <person name="Zhang H."/>
        </authorList>
    </citation>
    <scope>NUCLEOTIDE SEQUENCE</scope>
    <source>
        <strain evidence="1">KEN1</strain>
    </source>
</reference>
<evidence type="ECO:0008006" key="2">
    <source>
        <dbReference type="Google" id="ProtNLM"/>
    </source>
</evidence>
<name>A0AAW2X614_9LAMI</name>
<dbReference type="AlphaFoldDB" id="A0AAW2X614"/>
<protein>
    <recommendedName>
        <fullName evidence="2">Endonuclease/exonuclease/phosphatase domain-containing protein</fullName>
    </recommendedName>
</protein>
<proteinExistence type="predicted"/>
<dbReference type="Gene3D" id="3.60.10.10">
    <property type="entry name" value="Endonuclease/exonuclease/phosphatase"/>
    <property type="match status" value="1"/>
</dbReference>
<sequence length="164" mass="18640">MMICRLLLPGVLIAAAPPLMLMINAAVWNVRGLNRRDHQFVDYTGPGNRIRLTWKHDEVDVTVISIYSQMIHCSVLIRHLHISVLVSVIYGENDGVERRQLWESLVQLADSIDDEPWLVMGDFNTVVDMSEVCGTLGISVLQWRSFRTVSVRRDSSPCQCKGIY</sequence>
<dbReference type="PANTHER" id="PTHR35218">
    <property type="entry name" value="RNASE H DOMAIN-CONTAINING PROTEIN"/>
    <property type="match status" value="1"/>
</dbReference>
<dbReference type="PANTHER" id="PTHR35218:SF9">
    <property type="entry name" value="ENDONUCLEASE_EXONUCLEASE_PHOSPHATASE DOMAIN-CONTAINING PROTEIN"/>
    <property type="match status" value="1"/>
</dbReference>
<accession>A0AAW2X614</accession>
<reference evidence="1" key="1">
    <citation type="submission" date="2020-06" db="EMBL/GenBank/DDBJ databases">
        <authorList>
            <person name="Li T."/>
            <person name="Hu X."/>
            <person name="Zhang T."/>
            <person name="Song X."/>
            <person name="Zhang H."/>
            <person name="Dai N."/>
            <person name="Sheng W."/>
            <person name="Hou X."/>
            <person name="Wei L."/>
        </authorList>
    </citation>
    <scope>NUCLEOTIDE SEQUENCE</scope>
    <source>
        <strain evidence="1">KEN1</strain>
        <tissue evidence="1">Leaf</tissue>
    </source>
</reference>
<dbReference type="InterPro" id="IPR036691">
    <property type="entry name" value="Endo/exonu/phosph_ase_sf"/>
</dbReference>
<dbReference type="SUPFAM" id="SSF56219">
    <property type="entry name" value="DNase I-like"/>
    <property type="match status" value="1"/>
</dbReference>
<comment type="caution">
    <text evidence="1">The sequence shown here is derived from an EMBL/GenBank/DDBJ whole genome shotgun (WGS) entry which is preliminary data.</text>
</comment>
<organism evidence="1">
    <name type="scientific">Sesamum latifolium</name>
    <dbReference type="NCBI Taxonomy" id="2727402"/>
    <lineage>
        <taxon>Eukaryota</taxon>
        <taxon>Viridiplantae</taxon>
        <taxon>Streptophyta</taxon>
        <taxon>Embryophyta</taxon>
        <taxon>Tracheophyta</taxon>
        <taxon>Spermatophyta</taxon>
        <taxon>Magnoliopsida</taxon>
        <taxon>eudicotyledons</taxon>
        <taxon>Gunneridae</taxon>
        <taxon>Pentapetalae</taxon>
        <taxon>asterids</taxon>
        <taxon>lamiids</taxon>
        <taxon>Lamiales</taxon>
        <taxon>Pedaliaceae</taxon>
        <taxon>Sesamum</taxon>
    </lineage>
</organism>
<dbReference type="EMBL" id="JACGWN010000005">
    <property type="protein sequence ID" value="KAL0449031.1"/>
    <property type="molecule type" value="Genomic_DNA"/>
</dbReference>